<dbReference type="EMBL" id="JBDXSU010000003">
    <property type="protein sequence ID" value="MFB5189673.1"/>
    <property type="molecule type" value="Genomic_DNA"/>
</dbReference>
<dbReference type="PROSITE" id="PS00365">
    <property type="entry name" value="NIR_SIR"/>
    <property type="match status" value="1"/>
</dbReference>
<comment type="caution">
    <text evidence="12">The sequence shown here is derived from an EMBL/GenBank/DDBJ whole genome shotgun (WGS) entry which is preliminary data.</text>
</comment>
<dbReference type="InterPro" id="IPR045169">
    <property type="entry name" value="NO2/SO3_Rdtase_4Fe4S_prot"/>
</dbReference>
<dbReference type="PANTHER" id="PTHR11493">
    <property type="entry name" value="SULFITE REDUCTASE [NADPH] SUBUNIT BETA-RELATED"/>
    <property type="match status" value="1"/>
</dbReference>
<comment type="cofactor">
    <cofactor evidence="1">
        <name>siroheme</name>
        <dbReference type="ChEBI" id="CHEBI:60052"/>
    </cofactor>
</comment>
<dbReference type="SUPFAM" id="SSF55124">
    <property type="entry name" value="Nitrite/Sulfite reductase N-terminal domain-like"/>
    <property type="match status" value="2"/>
</dbReference>
<keyword evidence="5" id="KW-0349">Heme</keyword>
<keyword evidence="4" id="KW-0004">4Fe-4S</keyword>
<dbReference type="InterPro" id="IPR006067">
    <property type="entry name" value="NO2/SO3_Rdtase_4Fe4S_dom"/>
</dbReference>
<evidence type="ECO:0000256" key="6">
    <source>
        <dbReference type="ARBA" id="ARBA00022723"/>
    </source>
</evidence>
<sequence length="563" mass="63452">MEKEKKLSKNETIKQESDFLRGTIAEALQEDSTHFSEENIQVLKFHGMYQQDDRDLRRQLTKEGKERAYSMMIRARIPGGILSAQQYLQFDRLSEQYGNDTMRITTRQTFQLHGILKKNIKATLKSINDVLITTLGGCGDQVRNIVTCAAPHEGPFYDSVRKDLLAVVDATSAKTNAYHEIWLDGEKVNLDEGETEEPLYGETYLPRKFKIAFGYEGDNCADLFSNDIAITAHRAGDEVAGYTLAIGGGMGRTASDKKTQPFLAKPFCFVDPSKLTEVCKTVITIQRDFGNRENRKFARMKYLVAERGIEWFREEAAMRLGYELAPPRDIDWTSSHDHLGRLEGEAGKVHLGLFIENGRIHDTETMKLKSVLREIMTKYQPTVRLTTQQNLILCNLTEQQVSEVEQLLRDAGVKLADEYRPILLQSMACPSMPTCGLGIAESERALPTIIREFEAAFVELGLQDDGISIRMTGCANGCARPYIAEIGFVGRVIGKYDIFLGANVAGTRMNQLFKEMVPAQELVSTLYPILEAYRDERRAGESFGDYCVRIGLDQLQERLVTVS</sequence>
<dbReference type="NCBIfam" id="NF010029">
    <property type="entry name" value="PRK13504.1"/>
    <property type="match status" value="1"/>
</dbReference>
<dbReference type="Pfam" id="PF01077">
    <property type="entry name" value="NIR_SIR"/>
    <property type="match status" value="2"/>
</dbReference>
<comment type="cofactor">
    <cofactor evidence="2">
        <name>[4Fe-4S] cluster</name>
        <dbReference type="ChEBI" id="CHEBI:49883"/>
    </cofactor>
</comment>
<protein>
    <submittedName>
        <fullName evidence="12">NADPH-dependent assimilatory sulfite reductase hemoprotein subunit</fullName>
    </submittedName>
</protein>
<dbReference type="InterPro" id="IPR045854">
    <property type="entry name" value="NO2/SO3_Rdtase_4Fe4S_sf"/>
</dbReference>
<evidence type="ECO:0000256" key="1">
    <source>
        <dbReference type="ARBA" id="ARBA00001929"/>
    </source>
</evidence>
<dbReference type="Gene3D" id="3.90.480.10">
    <property type="entry name" value="Sulfite Reductase Hemoprotein,Domain 2"/>
    <property type="match status" value="1"/>
</dbReference>
<reference evidence="12 13" key="1">
    <citation type="journal article" date="2024" name="Int. J. Mol. Sci.">
        <title>Exploration of Alicyclobacillus spp. Genome in Search of Antibiotic Resistance.</title>
        <authorList>
            <person name="Bucka-Kolendo J."/>
            <person name="Kiousi D.E."/>
            <person name="Dekowska A."/>
            <person name="Mikolajczuk-Szczyrba A."/>
            <person name="Karadedos D.M."/>
            <person name="Michael P."/>
            <person name="Galanis A."/>
            <person name="Sokolowska B."/>
        </authorList>
    </citation>
    <scope>NUCLEOTIDE SEQUENCE [LARGE SCALE GENOMIC DNA]</scope>
    <source>
        <strain evidence="12 13">KKP 3000</strain>
    </source>
</reference>
<dbReference type="PRINTS" id="PR00397">
    <property type="entry name" value="SIROHAEM"/>
</dbReference>
<organism evidence="12 13">
    <name type="scientific">Alicyclobacillus fastidiosus</name>
    <dbReference type="NCBI Taxonomy" id="392011"/>
    <lineage>
        <taxon>Bacteria</taxon>
        <taxon>Bacillati</taxon>
        <taxon>Bacillota</taxon>
        <taxon>Bacilli</taxon>
        <taxon>Bacillales</taxon>
        <taxon>Alicyclobacillaceae</taxon>
        <taxon>Alicyclobacillus</taxon>
    </lineage>
</organism>
<keyword evidence="9" id="KW-0411">Iron-sulfur</keyword>
<evidence type="ECO:0000313" key="13">
    <source>
        <dbReference type="Proteomes" id="UP001579974"/>
    </source>
</evidence>
<name>A0ABV5ABM7_9BACL</name>
<dbReference type="Gene3D" id="3.90.480.20">
    <property type="match status" value="1"/>
</dbReference>
<feature type="domain" description="Nitrite/sulphite reductase 4Fe-4S" evidence="10">
    <location>
        <begin position="171"/>
        <end position="321"/>
    </location>
</feature>
<feature type="domain" description="Nitrite/sulphite reductase 4Fe-4S" evidence="10">
    <location>
        <begin position="469"/>
        <end position="558"/>
    </location>
</feature>
<evidence type="ECO:0000256" key="9">
    <source>
        <dbReference type="ARBA" id="ARBA00023014"/>
    </source>
</evidence>
<dbReference type="Proteomes" id="UP001579974">
    <property type="component" value="Unassembled WGS sequence"/>
</dbReference>
<keyword evidence="6" id="KW-0479">Metal-binding</keyword>
<evidence type="ECO:0000259" key="11">
    <source>
        <dbReference type="Pfam" id="PF03460"/>
    </source>
</evidence>
<evidence type="ECO:0000313" key="12">
    <source>
        <dbReference type="EMBL" id="MFB5189673.1"/>
    </source>
</evidence>
<keyword evidence="8" id="KW-0408">Iron</keyword>
<dbReference type="InterPro" id="IPR036136">
    <property type="entry name" value="Nit/Sulf_reduc_fer-like_dom_sf"/>
</dbReference>
<evidence type="ECO:0000256" key="4">
    <source>
        <dbReference type="ARBA" id="ARBA00022485"/>
    </source>
</evidence>
<accession>A0ABV5ABM7</accession>
<keyword evidence="13" id="KW-1185">Reference proteome</keyword>
<dbReference type="InterPro" id="IPR006066">
    <property type="entry name" value="NO2/SO3_Rdtase_FeS/sirohaem_BS"/>
</dbReference>
<evidence type="ECO:0000256" key="3">
    <source>
        <dbReference type="ARBA" id="ARBA00010429"/>
    </source>
</evidence>
<dbReference type="Pfam" id="PF03460">
    <property type="entry name" value="NIR_SIR_ferr"/>
    <property type="match status" value="2"/>
</dbReference>
<proteinExistence type="inferred from homology"/>
<feature type="domain" description="Nitrite/Sulfite reductase ferredoxin-like" evidence="11">
    <location>
        <begin position="346"/>
        <end position="410"/>
    </location>
</feature>
<dbReference type="SUPFAM" id="SSF56014">
    <property type="entry name" value="Nitrite and sulphite reductase 4Fe-4S domain-like"/>
    <property type="match status" value="2"/>
</dbReference>
<dbReference type="RefSeq" id="WP_275475278.1">
    <property type="nucleotide sequence ID" value="NZ_CP162940.1"/>
</dbReference>
<evidence type="ECO:0000256" key="7">
    <source>
        <dbReference type="ARBA" id="ARBA00023002"/>
    </source>
</evidence>
<gene>
    <name evidence="12" type="ORF">KKP3000_002949</name>
</gene>
<evidence type="ECO:0000259" key="10">
    <source>
        <dbReference type="Pfam" id="PF01077"/>
    </source>
</evidence>
<evidence type="ECO:0000256" key="8">
    <source>
        <dbReference type="ARBA" id="ARBA00023004"/>
    </source>
</evidence>
<dbReference type="PANTHER" id="PTHR11493:SF47">
    <property type="entry name" value="SULFITE REDUCTASE [NADPH] SUBUNIT BETA"/>
    <property type="match status" value="1"/>
</dbReference>
<feature type="domain" description="Nitrite/Sulfite reductase ferredoxin-like" evidence="11">
    <location>
        <begin position="70"/>
        <end position="128"/>
    </location>
</feature>
<dbReference type="InterPro" id="IPR005117">
    <property type="entry name" value="NiRdtase/SiRdtase_haem-b_fer"/>
</dbReference>
<evidence type="ECO:0000256" key="2">
    <source>
        <dbReference type="ARBA" id="ARBA00001966"/>
    </source>
</evidence>
<comment type="similarity">
    <text evidence="3">Belongs to the nitrite and sulfite reductase 4Fe-4S domain family.</text>
</comment>
<evidence type="ECO:0000256" key="5">
    <source>
        <dbReference type="ARBA" id="ARBA00022617"/>
    </source>
</evidence>
<keyword evidence="7" id="KW-0560">Oxidoreductase</keyword>
<dbReference type="Gene3D" id="3.30.413.10">
    <property type="entry name" value="Sulfite Reductase Hemoprotein, domain 1"/>
    <property type="match status" value="2"/>
</dbReference>